<dbReference type="InterPro" id="IPR013424">
    <property type="entry name" value="Ice-binding_C"/>
</dbReference>
<sequence>IPGDANLDGVVSADDYGSVQLHFGTSYGAGGAPVPEPATMLLLGAGSLMLLKRKRKA</sequence>
<keyword evidence="1" id="KW-0472">Membrane</keyword>
<evidence type="ECO:0000259" key="2">
    <source>
        <dbReference type="Pfam" id="PF07589"/>
    </source>
</evidence>
<dbReference type="Pfam" id="PF07589">
    <property type="entry name" value="PEP-CTERM"/>
    <property type="match status" value="1"/>
</dbReference>
<name>A0A0F9APA8_9ZZZZ</name>
<gene>
    <name evidence="3" type="ORF">LCGC14_2887680</name>
</gene>
<keyword evidence="1" id="KW-0812">Transmembrane</keyword>
<organism evidence="3">
    <name type="scientific">marine sediment metagenome</name>
    <dbReference type="NCBI Taxonomy" id="412755"/>
    <lineage>
        <taxon>unclassified sequences</taxon>
        <taxon>metagenomes</taxon>
        <taxon>ecological metagenomes</taxon>
    </lineage>
</organism>
<comment type="caution">
    <text evidence="3">The sequence shown here is derived from an EMBL/GenBank/DDBJ whole genome shotgun (WGS) entry which is preliminary data.</text>
</comment>
<accession>A0A0F9APA8</accession>
<feature type="non-terminal residue" evidence="3">
    <location>
        <position position="1"/>
    </location>
</feature>
<feature type="transmembrane region" description="Helical" evidence="1">
    <location>
        <begin position="34"/>
        <end position="51"/>
    </location>
</feature>
<reference evidence="3" key="1">
    <citation type="journal article" date="2015" name="Nature">
        <title>Complex archaea that bridge the gap between prokaryotes and eukaryotes.</title>
        <authorList>
            <person name="Spang A."/>
            <person name="Saw J.H."/>
            <person name="Jorgensen S.L."/>
            <person name="Zaremba-Niedzwiedzka K."/>
            <person name="Martijn J."/>
            <person name="Lind A.E."/>
            <person name="van Eijk R."/>
            <person name="Schleper C."/>
            <person name="Guy L."/>
            <person name="Ettema T.J."/>
        </authorList>
    </citation>
    <scope>NUCLEOTIDE SEQUENCE</scope>
</reference>
<dbReference type="NCBIfam" id="TIGR02595">
    <property type="entry name" value="PEP_CTERM"/>
    <property type="match status" value="1"/>
</dbReference>
<evidence type="ECO:0000256" key="1">
    <source>
        <dbReference type="SAM" id="Phobius"/>
    </source>
</evidence>
<evidence type="ECO:0000313" key="3">
    <source>
        <dbReference type="EMBL" id="KKK74046.1"/>
    </source>
</evidence>
<protein>
    <recommendedName>
        <fullName evidence="2">Ice-binding protein C-terminal domain-containing protein</fullName>
    </recommendedName>
</protein>
<keyword evidence="1" id="KW-1133">Transmembrane helix</keyword>
<proteinExistence type="predicted"/>
<dbReference type="AlphaFoldDB" id="A0A0F9APA8"/>
<feature type="domain" description="Ice-binding protein C-terminal" evidence="2">
    <location>
        <begin position="33"/>
        <end position="56"/>
    </location>
</feature>
<dbReference type="EMBL" id="LAZR01056504">
    <property type="protein sequence ID" value="KKK74046.1"/>
    <property type="molecule type" value="Genomic_DNA"/>
</dbReference>